<gene>
    <name evidence="2" type="ORF">A6E01_19350</name>
</gene>
<keyword evidence="2" id="KW-0614">Plasmid</keyword>
<dbReference type="AlphaFoldDB" id="A0AAN0XZI6"/>
<organism evidence="2 3">
    <name type="scientific">Vibrio breoganii</name>
    <dbReference type="NCBI Taxonomy" id="553239"/>
    <lineage>
        <taxon>Bacteria</taxon>
        <taxon>Pseudomonadati</taxon>
        <taxon>Pseudomonadota</taxon>
        <taxon>Gammaproteobacteria</taxon>
        <taxon>Vibrionales</taxon>
        <taxon>Vibrionaceae</taxon>
        <taxon>Vibrio</taxon>
    </lineage>
</organism>
<dbReference type="RefSeq" id="WP_065211134.1">
    <property type="nucleotide sequence ID" value="NZ_CP016179.1"/>
</dbReference>
<sequence length="311" mass="35109">MAIQKTVVLEEDSADAKAVEPQIDITMTKAEQDSIGIVLHSKDALKLLNSETVSTGKNKKTFLPGLQWFDTRLTNVVNSAGNDDPFADQLLLDLERQIDTLGETIVAKTEDLQAKIKELFDYNEATLKKNVSAHIAEVSVKLNYPLSNRMLWVIKAVDRMLFLVYQAEKHNIIYTRAAKEYRTDAKRMVRNLFRSLNKFNHTGITRTDVAHATKRTEIAYNQNKDIALTLPVLLMEERADCAPYVATRHGDRLDKKTREMIVRLYADADRQSHEEISEDQLMKSESDAPSRGLDDALASEAAPDFAVQSVK</sequence>
<dbReference type="Proteomes" id="UP000092018">
    <property type="component" value="Plasmid unnamed1"/>
</dbReference>
<evidence type="ECO:0000313" key="2">
    <source>
        <dbReference type="EMBL" id="ANO35372.1"/>
    </source>
</evidence>
<evidence type="ECO:0000313" key="3">
    <source>
        <dbReference type="Proteomes" id="UP000092018"/>
    </source>
</evidence>
<reference evidence="2 3" key="1">
    <citation type="submission" date="2016-06" db="EMBL/GenBank/DDBJ databases">
        <title>Adaptive Radiation by Waves of Gene Transfer Leads to Fine-Scale Resource Partitioning in Marine Microbes.</title>
        <authorList>
            <person name="Hehemann J.-H."/>
            <person name="Arevalo P."/>
            <person name="Datta M.S."/>
            <person name="Yu X."/>
            <person name="Corzett C."/>
            <person name="Henschel A."/>
            <person name="Preheim S.P."/>
            <person name="Timberlake S."/>
            <person name="Alm E.J."/>
            <person name="Polz M.F."/>
        </authorList>
    </citation>
    <scope>NUCLEOTIDE SEQUENCE [LARGE SCALE GENOMIC DNA]</scope>
    <source>
        <strain evidence="2 3">FF50</strain>
        <plasmid evidence="2 3">unnamed1</plasmid>
    </source>
</reference>
<feature type="compositionally biased region" description="Basic and acidic residues" evidence="1">
    <location>
        <begin position="270"/>
        <end position="294"/>
    </location>
</feature>
<feature type="region of interest" description="Disordered" evidence="1">
    <location>
        <begin position="270"/>
        <end position="311"/>
    </location>
</feature>
<dbReference type="EMBL" id="CP016179">
    <property type="protein sequence ID" value="ANO35372.1"/>
    <property type="molecule type" value="Genomic_DNA"/>
</dbReference>
<geneLocation type="plasmid" evidence="2 3">
    <name>unnamed1</name>
</geneLocation>
<dbReference type="KEGG" id="vbr:A6E01_19350"/>
<protein>
    <recommendedName>
        <fullName evidence="4">TIGR03761 family integrating conjugative element protein</fullName>
    </recommendedName>
</protein>
<evidence type="ECO:0000256" key="1">
    <source>
        <dbReference type="SAM" id="MobiDB-lite"/>
    </source>
</evidence>
<proteinExistence type="predicted"/>
<evidence type="ECO:0008006" key="4">
    <source>
        <dbReference type="Google" id="ProtNLM"/>
    </source>
</evidence>
<accession>A0AAN0XZI6</accession>
<dbReference type="Pfam" id="PF08900">
    <property type="entry name" value="AcaB"/>
    <property type="match status" value="1"/>
</dbReference>
<name>A0AAN0XZI6_9VIBR</name>
<dbReference type="InterPro" id="IPR014996">
    <property type="entry name" value="AcaB"/>
</dbReference>